<dbReference type="AlphaFoldDB" id="A0A749FVQ9"/>
<proteinExistence type="predicted"/>
<gene>
    <name evidence="1" type="ORF">G8C29_004909</name>
</gene>
<comment type="caution">
    <text evidence="1">The sequence shown here is derived from an EMBL/GenBank/DDBJ whole genome shotgun (WGS) entry which is preliminary data.</text>
</comment>
<evidence type="ECO:0000313" key="1">
    <source>
        <dbReference type="EMBL" id="HAF5507214.1"/>
    </source>
</evidence>
<feature type="non-terminal residue" evidence="1">
    <location>
        <position position="45"/>
    </location>
</feature>
<reference evidence="1" key="1">
    <citation type="journal article" date="2018" name="Genome Biol.">
        <title>SKESA: strategic k-mer extension for scrupulous assemblies.</title>
        <authorList>
            <person name="Souvorov A."/>
            <person name="Agarwala R."/>
            <person name="Lipman D.J."/>
        </authorList>
    </citation>
    <scope>NUCLEOTIDE SEQUENCE</scope>
    <source>
        <strain evidence="1">MA.GW_S01999-08</strain>
    </source>
</reference>
<name>A0A749FVQ9_SALER</name>
<organism evidence="1">
    <name type="scientific">Salmonella enterica</name>
    <name type="common">Salmonella choleraesuis</name>
    <dbReference type="NCBI Taxonomy" id="28901"/>
    <lineage>
        <taxon>Bacteria</taxon>
        <taxon>Pseudomonadati</taxon>
        <taxon>Pseudomonadota</taxon>
        <taxon>Gammaproteobacteria</taxon>
        <taxon>Enterobacterales</taxon>
        <taxon>Enterobacteriaceae</taxon>
        <taxon>Salmonella</taxon>
    </lineage>
</organism>
<reference evidence="1" key="2">
    <citation type="submission" date="2020-02" db="EMBL/GenBank/DDBJ databases">
        <authorList>
            <consortium name="NCBI Pathogen Detection Project"/>
        </authorList>
    </citation>
    <scope>NUCLEOTIDE SEQUENCE</scope>
    <source>
        <strain evidence="1">MA.GW_S01999-08</strain>
    </source>
</reference>
<accession>A0A749FVQ9</accession>
<sequence>MLIESKFTSVGIETLQVDVTIGTLMVTVPEPPCTGSPEAAIAPAL</sequence>
<protein>
    <submittedName>
        <fullName evidence="1">Uncharacterized protein</fullName>
    </submittedName>
</protein>
<dbReference type="EMBL" id="DAAVNH010000030">
    <property type="protein sequence ID" value="HAF5507214.1"/>
    <property type="molecule type" value="Genomic_DNA"/>
</dbReference>